<dbReference type="PhylomeDB" id="E9ALB2"/>
<dbReference type="VEuPathDB" id="TriTrypDB:LmxM.07.0950"/>
<evidence type="ECO:0000313" key="2">
    <source>
        <dbReference type="EMBL" id="CBZ23715.1"/>
    </source>
</evidence>
<feature type="compositionally biased region" description="Polar residues" evidence="1">
    <location>
        <begin position="1566"/>
        <end position="1576"/>
    </location>
</feature>
<feature type="region of interest" description="Disordered" evidence="1">
    <location>
        <begin position="1067"/>
        <end position="1087"/>
    </location>
</feature>
<proteinExistence type="predicted"/>
<reference evidence="2 3" key="1">
    <citation type="journal article" date="2011" name="Genome Res.">
        <title>Chromosome and gene copy number variation allow major structural change between species and strains of Leishmania.</title>
        <authorList>
            <person name="Rogers M.B."/>
            <person name="Hilley J.D."/>
            <person name="Dickens N.J."/>
            <person name="Wilkes J."/>
            <person name="Bates P.A."/>
            <person name="Depledge D.P."/>
            <person name="Harris D."/>
            <person name="Her Y."/>
            <person name="Herzyk P."/>
            <person name="Imamura H."/>
            <person name="Otto T.D."/>
            <person name="Sanders M."/>
            <person name="Seeger K."/>
            <person name="Dujardin J.C."/>
            <person name="Berriman M."/>
            <person name="Smith D.F."/>
            <person name="Hertz-Fowler C."/>
            <person name="Mottram J.C."/>
        </authorList>
    </citation>
    <scope>NUCLEOTIDE SEQUENCE [LARGE SCALE GENOMIC DNA]</scope>
    <source>
        <strain evidence="2 3">MHOM/GT/2001/U1103</strain>
    </source>
</reference>
<dbReference type="PANTHER" id="PTHR23330">
    <property type="entry name" value="P300 TRANSCRIPTIONAL COFACTOR JMY-RELATED"/>
    <property type="match status" value="1"/>
</dbReference>
<feature type="region of interest" description="Disordered" evidence="1">
    <location>
        <begin position="1197"/>
        <end position="1269"/>
    </location>
</feature>
<feature type="region of interest" description="Disordered" evidence="1">
    <location>
        <begin position="1528"/>
        <end position="1554"/>
    </location>
</feature>
<feature type="region of interest" description="Disordered" evidence="1">
    <location>
        <begin position="1779"/>
        <end position="1799"/>
    </location>
</feature>
<feature type="region of interest" description="Disordered" evidence="1">
    <location>
        <begin position="1295"/>
        <end position="1318"/>
    </location>
</feature>
<feature type="region of interest" description="Disordered" evidence="1">
    <location>
        <begin position="1"/>
        <end position="47"/>
    </location>
</feature>
<feature type="region of interest" description="Disordered" evidence="1">
    <location>
        <begin position="795"/>
        <end position="814"/>
    </location>
</feature>
<dbReference type="KEGG" id="lmi:LMXM_07_0950"/>
<feature type="compositionally biased region" description="Basic and acidic residues" evidence="1">
    <location>
        <begin position="485"/>
        <end position="497"/>
    </location>
</feature>
<accession>E9ALB2</accession>
<dbReference type="Proteomes" id="UP000007259">
    <property type="component" value="Chromosome 7"/>
</dbReference>
<feature type="region of interest" description="Disordered" evidence="1">
    <location>
        <begin position="456"/>
        <end position="502"/>
    </location>
</feature>
<dbReference type="GeneID" id="13447041"/>
<dbReference type="PANTHER" id="PTHR23330:SF9">
    <property type="entry name" value="PROLINE-RICH PROTEIN 11"/>
    <property type="match status" value="1"/>
</dbReference>
<feature type="compositionally biased region" description="Low complexity" evidence="1">
    <location>
        <begin position="690"/>
        <end position="701"/>
    </location>
</feature>
<dbReference type="EMBL" id="FR799560">
    <property type="protein sequence ID" value="CBZ23715.1"/>
    <property type="molecule type" value="Genomic_DNA"/>
</dbReference>
<feature type="region of interest" description="Disordered" evidence="1">
    <location>
        <begin position="1653"/>
        <end position="1686"/>
    </location>
</feature>
<name>E9ALB2_LEIMU</name>
<feature type="compositionally biased region" description="Polar residues" evidence="1">
    <location>
        <begin position="1533"/>
        <end position="1548"/>
    </location>
</feature>
<feature type="region of interest" description="Disordered" evidence="1">
    <location>
        <begin position="1349"/>
        <end position="1388"/>
    </location>
</feature>
<dbReference type="OrthoDB" id="265211at2759"/>
<sequence>MVPREATLSVEVASERGDESVSAGSMSLSSTMPDLPATPPPPLPGFTTLEVSGASWHTPSPQPGTSVVVSLPSPTLQGIGLPGADNYAAGPPNGAVVTSFQSRTGSKHACAGAFPSPAGESSAPPTPIMINSLPRTSSQCAEVSEHLHRCHQSLLGSSLPPGTARFTTLPTPFMSRVGAGMQSSGARSLREDSAVLSRASSFTPPAMRFAQRVRRRMLTLSQMQLQLSARDLFHTDHIGSRSQAALQVTAAASGITSPAVSPTLAAQGSWRAKNGPESRRSSSGSRSSNSRYQEYSQHSCGAHAASEMPQEALLNPHWLLSVNEDGFLRYEPLPSAAQPPPYRQSPPVITTADFAFLCLPYEPLARGIGPEVGHDSNISTSGPFGVSAGGVGVAVSGDGAAEEVATVLDFFFGLFSGARPQHSHAHQQRRPPHRGTTEAKLSLLTVNNDGDGATVSAAHVHSGSSPVQDGEELLPRPMVCGDGDDGQRTRRDKRHAESCSNSYPQVAARPIISTAGGRGGHGAEVASREVNVPQTSSPRMRVSRAHISTAADFPLFTSKRPQPAGCLDSDISLLPPQSHVVPGLPVSLTEDWLLPLRQVLVDRTIFLLVKPGSEETPASSLRHADATGSAKYSDSAMDERVVQRFLQFAKMHYGVTVLPWRVITFSCRDATRARNVMLAVYAQQLRRKQQQQQHGQSAKWQPTSETLSHAPPASDAGEDDVAGKVTTADGVDVLVASTASPAPRSGCSVSPLESSCVTTGLPVITTPDGAQTPPGASLMATSPLTLTSLVGGSEWRRRRHDGASRPHYNEDGQQGFSDPLYTLLTQELSVQSLSTVLEEYRPLLECHVATQMSAQSGASAVAAVTSPAAGICSQASCAGGTGPPTSTIDEGEQVLVDAARRLPGVAGSVPAIEGPATGDASDDGVAATAAAACKHAQEVVWHSSGAAGVSRALRYFQHAATVHRVGRAAFPVMMWSWQLYSLLPAIIKDAQWRCNRLRHNSRHCQHRLQGVQRSITLHLAASPAKNVAALEVRLQAGFKEMTQRFLRDLRRLFISSASAATTAACSPISKVSSPSGPATGTPGHGQRQQQVLPFAPLDALLVYDSPGLREAYRRLARAVLRFHAFYLAGQLAFDARMPSQPSRTGQDAAHERKLSQSPCPISVYEQRYAALREAVCLSRLQLKTPLWLLNGLNATPPDESCTRPGTSSPATLPPPPPTRAVTPATKTSTTPAVRPTPCGSAARTPATTTSEAEEIPMPKVELRPNSSRRCSSRITSAAGSAASLVEQFSLLRPVRRRKPAAAPHRASVEGGSDGRPLQRSFLSPSFLASAAREVVGAAACPMAARAEVTATKNGTDSGRGVPGQERGTRGMSSEQAGDEGADGDGTPRLGLEELQQRHFAMEHQLIAHVSQINTEIINFLLATCVAAVPRLQQDCVGAELARVKDTQAEIVSSFTTAVRGRKDAAIAMSHLYARLEEWCTDMSRLVSVVRSRPYLEKFITQLRAVLCEDEVRALAAFRCGSGGGQDSAAAAWQTPQVDDTQPSPSSAATKAHRGIHVTRVRLPLTSASANGGLQDSTLKESADQHPATPPTPGGTPCACASKSLAAEVGYRSARMLRYYIRLACKRRGSSGSDKLSDTSTAANAQRSGVFGEMLASPSSSRSLRSIQGANSTLASPHRSSRVNGGGGGGALGLSVSLSSMSAAWSREEACFRLEGGARAQRLYAAGDAKTTAFAFFASPTQPTISAVSSEVLAMLEVVKREPLRHPSLTSAAQAVVSAESRGAGRDGDASSATPAAAAAAHRSVDAGGSAWQQQLAQWRSTMTDAERPADDASAAPLLWIILDTWDETLLRMPYGLLLQLDTPSYADSLNRMSDELLNTQETWKAKCDDVLARTRRQLQALEGNLHEICDDRGEARAEYVRELRAVFDAAFALIAPRDDTATGACPFCESPCSTRGGLGV</sequence>
<organism evidence="2 3">
    <name type="scientific">Leishmania mexicana (strain MHOM/GT/2001/U1103)</name>
    <dbReference type="NCBI Taxonomy" id="929439"/>
    <lineage>
        <taxon>Eukaryota</taxon>
        <taxon>Discoba</taxon>
        <taxon>Euglenozoa</taxon>
        <taxon>Kinetoplastea</taxon>
        <taxon>Metakinetoplastina</taxon>
        <taxon>Trypanosomatida</taxon>
        <taxon>Trypanosomatidae</taxon>
        <taxon>Leishmaniinae</taxon>
        <taxon>Leishmania</taxon>
    </lineage>
</organism>
<feature type="compositionally biased region" description="Basic and acidic residues" evidence="1">
    <location>
        <begin position="801"/>
        <end position="810"/>
    </location>
</feature>
<feature type="region of interest" description="Disordered" evidence="1">
    <location>
        <begin position="108"/>
        <end position="137"/>
    </location>
</feature>
<dbReference type="RefSeq" id="XP_003872246.1">
    <property type="nucleotide sequence ID" value="XM_003872197.1"/>
</dbReference>
<feature type="compositionally biased region" description="Polar residues" evidence="1">
    <location>
        <begin position="1069"/>
        <end position="1078"/>
    </location>
</feature>
<feature type="compositionally biased region" description="Low complexity" evidence="1">
    <location>
        <begin position="1789"/>
        <end position="1799"/>
    </location>
</feature>
<gene>
    <name evidence="2" type="ORF">LMXM_07_0950</name>
</gene>
<evidence type="ECO:0000256" key="1">
    <source>
        <dbReference type="SAM" id="MobiDB-lite"/>
    </source>
</evidence>
<feature type="region of interest" description="Disordered" evidence="1">
    <location>
        <begin position="263"/>
        <end position="303"/>
    </location>
</feature>
<feature type="compositionally biased region" description="Low complexity" evidence="1">
    <location>
        <begin position="281"/>
        <end position="291"/>
    </location>
</feature>
<keyword evidence="3" id="KW-1185">Reference proteome</keyword>
<feature type="compositionally biased region" description="Low complexity" evidence="1">
    <location>
        <begin position="1656"/>
        <end position="1665"/>
    </location>
</feature>
<protein>
    <submittedName>
        <fullName evidence="2">Uncharacterized protein</fullName>
    </submittedName>
</protein>
<dbReference type="OMA" id="AMSHLYA"/>
<feature type="region of interest" description="Disordered" evidence="1">
    <location>
        <begin position="688"/>
        <end position="721"/>
    </location>
</feature>
<evidence type="ECO:0000313" key="3">
    <source>
        <dbReference type="Proteomes" id="UP000007259"/>
    </source>
</evidence>
<feature type="region of interest" description="Disordered" evidence="1">
    <location>
        <begin position="1566"/>
        <end position="1597"/>
    </location>
</feature>
<feature type="compositionally biased region" description="Polar residues" evidence="1">
    <location>
        <begin position="22"/>
        <end position="32"/>
    </location>
</feature>